<keyword evidence="1" id="KW-0812">Transmembrane</keyword>
<dbReference type="Pfam" id="PF02517">
    <property type="entry name" value="Rce1-like"/>
    <property type="match status" value="1"/>
</dbReference>
<evidence type="ECO:0000313" key="3">
    <source>
        <dbReference type="EMBL" id="CTP83220.1"/>
    </source>
</evidence>
<feature type="transmembrane region" description="Helical" evidence="1">
    <location>
        <begin position="151"/>
        <end position="172"/>
    </location>
</feature>
<dbReference type="EMBL" id="CXOI01000006">
    <property type="protein sequence ID" value="CTP83220.1"/>
    <property type="molecule type" value="Genomic_DNA"/>
</dbReference>
<keyword evidence="1" id="KW-1133">Transmembrane helix</keyword>
<evidence type="ECO:0000313" key="4">
    <source>
        <dbReference type="Proteomes" id="UP000046187"/>
    </source>
</evidence>
<proteinExistence type="predicted"/>
<gene>
    <name evidence="3" type="ORF">XTALMG727_0557</name>
</gene>
<dbReference type="RefSeq" id="WP_053834158.1">
    <property type="nucleotide sequence ID" value="NZ_CXOI01000006.1"/>
</dbReference>
<accession>A0A0K2ZIN0</accession>
<dbReference type="AlphaFoldDB" id="A0A0K2ZIN0"/>
<reference evidence="4" key="1">
    <citation type="submission" date="2015-07" db="EMBL/GenBank/DDBJ databases">
        <authorList>
            <person name="Wibberg D."/>
        </authorList>
    </citation>
    <scope>NUCLEOTIDE SEQUENCE [LARGE SCALE GENOMIC DNA]</scope>
</reference>
<keyword evidence="1" id="KW-0472">Membrane</keyword>
<feature type="transmembrane region" description="Helical" evidence="1">
    <location>
        <begin position="184"/>
        <end position="206"/>
    </location>
</feature>
<feature type="transmembrane region" description="Helical" evidence="1">
    <location>
        <begin position="12"/>
        <end position="28"/>
    </location>
</feature>
<feature type="transmembrane region" description="Helical" evidence="1">
    <location>
        <begin position="34"/>
        <end position="67"/>
    </location>
</feature>
<dbReference type="GO" id="GO:0004175">
    <property type="term" value="F:endopeptidase activity"/>
    <property type="evidence" value="ECO:0007669"/>
    <property type="project" value="UniProtKB-ARBA"/>
</dbReference>
<protein>
    <submittedName>
        <fullName evidence="3">Abortive infection protein</fullName>
    </submittedName>
</protein>
<evidence type="ECO:0000259" key="2">
    <source>
        <dbReference type="Pfam" id="PF02517"/>
    </source>
</evidence>
<name>A0A0K2ZIN0_9XANT</name>
<organism evidence="3 4">
    <name type="scientific">Xanthomonas graminis pv. arrhenatheri LMG 727</name>
    <dbReference type="NCBI Taxonomy" id="1195923"/>
    <lineage>
        <taxon>Bacteria</taxon>
        <taxon>Pseudomonadati</taxon>
        <taxon>Pseudomonadota</taxon>
        <taxon>Gammaproteobacteria</taxon>
        <taxon>Lysobacterales</taxon>
        <taxon>Lysobacteraceae</taxon>
        <taxon>Xanthomonas</taxon>
        <taxon>Xanthomonas translucens group</taxon>
        <taxon>Xanthomonas graminis</taxon>
    </lineage>
</organism>
<sequence>MSARVLIEGWAWLPWTVIFPATVLLWHHRTRVLGLWAIGVGYALASLVGQISAPVVFCLAALLFAGWAVADERTPRLRIAGHALFILTALVLRQHIAPGFHNPLALEGTLATGAVPFKAYLNLDKTLAAVWVVAAIAWLDNDGPVKRRIGAGMLIGVATFVLLAVLALSAGVVQVEPKIPPATWLWALNNILLVCFAEEVLFRGYLQGGLTRLLAGRRGGEWIAIVVAAALFGVSHLGQGLAMQMLGAVAGIGYGIAYRRYGLPGAIAAHAILNVSHLLLLTYPALA</sequence>
<feature type="transmembrane region" description="Helical" evidence="1">
    <location>
        <begin position="218"/>
        <end position="235"/>
    </location>
</feature>
<dbReference type="GO" id="GO:0080120">
    <property type="term" value="P:CAAX-box protein maturation"/>
    <property type="evidence" value="ECO:0007669"/>
    <property type="project" value="UniProtKB-ARBA"/>
</dbReference>
<dbReference type="Proteomes" id="UP000046187">
    <property type="component" value="Unassembled WGS sequence"/>
</dbReference>
<dbReference type="InterPro" id="IPR003675">
    <property type="entry name" value="Rce1/LyrA-like_dom"/>
</dbReference>
<keyword evidence="4" id="KW-1185">Reference proteome</keyword>
<feature type="domain" description="CAAX prenyl protease 2/Lysostaphin resistance protein A-like" evidence="2">
    <location>
        <begin position="182"/>
        <end position="275"/>
    </location>
</feature>
<feature type="transmembrane region" description="Helical" evidence="1">
    <location>
        <begin position="265"/>
        <end position="286"/>
    </location>
</feature>
<evidence type="ECO:0000256" key="1">
    <source>
        <dbReference type="SAM" id="Phobius"/>
    </source>
</evidence>